<dbReference type="AlphaFoldDB" id="A0A923IWZ7"/>
<evidence type="ECO:0000313" key="5">
    <source>
        <dbReference type="Proteomes" id="UP000617426"/>
    </source>
</evidence>
<name>A0A923IWZ7_9ACTO</name>
<dbReference type="InterPro" id="IPR035363">
    <property type="entry name" value="LBP_M"/>
</dbReference>
<keyword evidence="4" id="KW-0808">Transferase</keyword>
<dbReference type="NCBIfam" id="TIGR02336">
    <property type="entry name" value="1,3-beta-galactosyl-N-acetylhexosamine phosphorylase"/>
    <property type="match status" value="1"/>
</dbReference>
<keyword evidence="4" id="KW-0328">Glycosyltransferase</keyword>
<dbReference type="InterPro" id="IPR029062">
    <property type="entry name" value="Class_I_gatase-like"/>
</dbReference>
<dbReference type="Pfam" id="PF09508">
    <property type="entry name" value="Lact_bio_phlase"/>
    <property type="match status" value="2"/>
</dbReference>
<protein>
    <submittedName>
        <fullName evidence="4">1,3-beta-galactosyl-N-acetylhexosamine phosphorylase</fullName>
        <ecNumber evidence="4">2.4.1.211</ecNumber>
    </submittedName>
</protein>
<evidence type="ECO:0000259" key="3">
    <source>
        <dbReference type="Pfam" id="PF17386"/>
    </source>
</evidence>
<dbReference type="EMBL" id="JACHMK010000001">
    <property type="protein sequence ID" value="MBB6333605.1"/>
    <property type="molecule type" value="Genomic_DNA"/>
</dbReference>
<dbReference type="Gene3D" id="3.40.50.880">
    <property type="match status" value="1"/>
</dbReference>
<dbReference type="InterPro" id="IPR035356">
    <property type="entry name" value="LBP_C"/>
</dbReference>
<sequence>MTENRAGRLTLPIETGIDEEVRALVERLGADAVRNSDGTSLPDWVDRGFAKVYSTYFPARGDEEWADMSAGERIHQYLLSERRTAPPSGPLVIDVMEGWFQAQFRPDTDCEVKRWWQVIDRTAGRVLDPEEWEVETAGPRPLVDPVPLVGPLPADAGSALVTIAHPEALHVYTVSFLAVQIWDSTQMYNYLTNDWALDPSRVKERPYDVEYPRTWAHVKDALAIWLKRNPHVDVVRFTTFFYHFTLAFDSRGRERYVDWFGYSASVSVPAMEAFEKEYGYALTAEDFVDAGWYNSPFRPLSPRFRDWIDFTSRRVADKAKTLVDMTHEAGREAMMFLGDNWIGMEPYGKHFPGIGMDAVVGSVGSAATCRMIADIPGVRYTEGRFLPYFFPDVFREGGNPVAEAEESWRTARRAIVRKPLDRIGYGGYLSLALKFPDFIDRVEAIVAEFRSLHSASGGQLPANTRVRVGVLNAWGSLRTWQTHMVAHALWYKQIHTYLGVIESLAGLPFSVEFISFEDLESDASALDRIDVLINAGAANTSFSGGPAWASEKLQHTIREFVWNGGGFIGIGEPTAWIGEAADRGSTTPASGTVFTLSDVLGVDREISWSLSTDRYPEVSPEHFITEDLGEEFASGEDPGDVVALGARIHRLEKGSVRLATHEYGAGRAVYMAGLTWSAVNSRLLHRALMWAGGAEDEWESVLITTNPQVEVAWYPQVRRAFVYNDSDEPQEARILGSGLVGGAEGAQDEARIDIAVSLGAGESSWLDL</sequence>
<dbReference type="Pfam" id="PF17386">
    <property type="entry name" value="LBP_C"/>
    <property type="match status" value="1"/>
</dbReference>
<feature type="domain" description="Lacto-N-biose phosphorylase-like N-terminal TIM barrel" evidence="1">
    <location>
        <begin position="7"/>
        <end position="136"/>
    </location>
</feature>
<keyword evidence="5" id="KW-1185">Reference proteome</keyword>
<comment type="caution">
    <text evidence="4">The sequence shown here is derived from an EMBL/GenBank/DDBJ whole genome shotgun (WGS) entry which is preliminary data.</text>
</comment>
<dbReference type="SUPFAM" id="SSF52317">
    <property type="entry name" value="Class I glutamine amidotransferase-like"/>
    <property type="match status" value="1"/>
</dbReference>
<dbReference type="InterPro" id="IPR013783">
    <property type="entry name" value="Ig-like_fold"/>
</dbReference>
<proteinExistence type="predicted"/>
<dbReference type="Gene3D" id="2.60.40.10">
    <property type="entry name" value="Immunoglobulins"/>
    <property type="match status" value="1"/>
</dbReference>
<feature type="domain" description="Lacto-N-biose phosphorylase C-terminal" evidence="3">
    <location>
        <begin position="703"/>
        <end position="734"/>
    </location>
</feature>
<dbReference type="EC" id="2.4.1.211" evidence="4"/>
<dbReference type="RefSeq" id="WP_184451302.1">
    <property type="nucleotide sequence ID" value="NZ_JACHMK010000001.1"/>
</dbReference>
<dbReference type="GO" id="GO:0005975">
    <property type="term" value="P:carbohydrate metabolic process"/>
    <property type="evidence" value="ECO:0007669"/>
    <property type="project" value="UniProtKB-ARBA"/>
</dbReference>
<organism evidence="4 5">
    <name type="scientific">Schaalia hyovaginalis</name>
    <dbReference type="NCBI Taxonomy" id="29316"/>
    <lineage>
        <taxon>Bacteria</taxon>
        <taxon>Bacillati</taxon>
        <taxon>Actinomycetota</taxon>
        <taxon>Actinomycetes</taxon>
        <taxon>Actinomycetales</taxon>
        <taxon>Actinomycetaceae</taxon>
        <taxon>Schaalia</taxon>
    </lineage>
</organism>
<feature type="domain" description="Lacto-N-biose phosphorylase central" evidence="2">
    <location>
        <begin position="467"/>
        <end position="695"/>
    </location>
</feature>
<dbReference type="GO" id="GO:0004645">
    <property type="term" value="F:1,4-alpha-oligoglucan phosphorylase activity"/>
    <property type="evidence" value="ECO:0007669"/>
    <property type="project" value="InterPro"/>
</dbReference>
<dbReference type="GO" id="GO:0050500">
    <property type="term" value="F:1,3-beta-galactosyl-N-acetylhexosamine phosphorylase activity"/>
    <property type="evidence" value="ECO:0007669"/>
    <property type="project" value="UniProtKB-EC"/>
</dbReference>
<dbReference type="InterPro" id="IPR012711">
    <property type="entry name" value="Lacto-N-biose_phosphorylase"/>
</dbReference>
<accession>A0A923IWZ7</accession>
<evidence type="ECO:0000259" key="2">
    <source>
        <dbReference type="Pfam" id="PF17385"/>
    </source>
</evidence>
<dbReference type="Pfam" id="PF17385">
    <property type="entry name" value="LBP_M"/>
    <property type="match status" value="1"/>
</dbReference>
<reference evidence="4" key="1">
    <citation type="submission" date="2020-08" db="EMBL/GenBank/DDBJ databases">
        <title>Sequencing the genomes of 1000 actinobacteria strains.</title>
        <authorList>
            <person name="Klenk H.-P."/>
        </authorList>
    </citation>
    <scope>NUCLEOTIDE SEQUENCE</scope>
    <source>
        <strain evidence="4">DSM 10695</strain>
    </source>
</reference>
<gene>
    <name evidence="4" type="ORF">HD592_000170</name>
</gene>
<dbReference type="Gene3D" id="3.20.20.80">
    <property type="entry name" value="Glycosidases"/>
    <property type="match status" value="1"/>
</dbReference>
<evidence type="ECO:0000259" key="1">
    <source>
        <dbReference type="Pfam" id="PF09508"/>
    </source>
</evidence>
<feature type="domain" description="Lacto-N-biose phosphorylase-like N-terminal TIM barrel" evidence="1">
    <location>
        <begin position="157"/>
        <end position="462"/>
    </location>
</feature>
<dbReference type="Proteomes" id="UP000617426">
    <property type="component" value="Unassembled WGS sequence"/>
</dbReference>
<dbReference type="InterPro" id="IPR035080">
    <property type="entry name" value="Lact_bio_phlase-like_N"/>
</dbReference>
<evidence type="ECO:0000313" key="4">
    <source>
        <dbReference type="EMBL" id="MBB6333605.1"/>
    </source>
</evidence>